<keyword evidence="2" id="KW-1185">Reference proteome</keyword>
<sequence length="87" mass="10370">MEHDLKVLRQYYDKVLINEYYSTPEIDPDIANKIVGGLILYMNIAEKQQAKIERYENALKEVIQAVWDAKRFTQEFNDMVGFDFFED</sequence>
<dbReference type="Proteomes" id="UP000583699">
    <property type="component" value="Unassembled WGS sequence"/>
</dbReference>
<gene>
    <name evidence="1" type="ORF">HNR43_002677</name>
</gene>
<dbReference type="AlphaFoldDB" id="A0A7W8JH77"/>
<comment type="caution">
    <text evidence="1">The sequence shown here is derived from an EMBL/GenBank/DDBJ whole genome shotgun (WGS) entry which is preliminary data.</text>
</comment>
<protein>
    <submittedName>
        <fullName evidence="1">Uncharacterized protein</fullName>
    </submittedName>
</protein>
<evidence type="ECO:0000313" key="1">
    <source>
        <dbReference type="EMBL" id="MBB5356665.1"/>
    </source>
</evidence>
<dbReference type="RefSeq" id="WP_183244506.1">
    <property type="nucleotide sequence ID" value="NZ_JACHEQ010000019.1"/>
</dbReference>
<evidence type="ECO:0000313" key="2">
    <source>
        <dbReference type="Proteomes" id="UP000583699"/>
    </source>
</evidence>
<accession>A0A7W8JH77</accession>
<dbReference type="EMBL" id="JACHEQ010000019">
    <property type="protein sequence ID" value="MBB5356665.1"/>
    <property type="molecule type" value="Genomic_DNA"/>
</dbReference>
<organism evidence="1 2">
    <name type="scientific">Anoxybacillus mongoliensis</name>
    <dbReference type="NCBI Taxonomy" id="452565"/>
    <lineage>
        <taxon>Bacteria</taxon>
        <taxon>Bacillati</taxon>
        <taxon>Bacillota</taxon>
        <taxon>Bacilli</taxon>
        <taxon>Bacillales</taxon>
        <taxon>Anoxybacillaceae</taxon>
        <taxon>Anoxybacillus</taxon>
    </lineage>
</organism>
<proteinExistence type="predicted"/>
<name>A0A7W8JH77_9BACL</name>
<reference evidence="1 2" key="1">
    <citation type="submission" date="2020-08" db="EMBL/GenBank/DDBJ databases">
        <title>Genomic Encyclopedia of Type Strains, Phase IV (KMG-IV): sequencing the most valuable type-strain genomes for metagenomic binning, comparative biology and taxonomic classification.</title>
        <authorList>
            <person name="Goeker M."/>
        </authorList>
    </citation>
    <scope>NUCLEOTIDE SEQUENCE [LARGE SCALE GENOMIC DNA]</scope>
    <source>
        <strain evidence="1 2">DSM 19169</strain>
    </source>
</reference>